<evidence type="ECO:0000313" key="4">
    <source>
        <dbReference type="Proteomes" id="UP000747399"/>
    </source>
</evidence>
<evidence type="ECO:0000259" key="2">
    <source>
        <dbReference type="Pfam" id="PF05548"/>
    </source>
</evidence>
<name>A0A8J4BT44_9CHLO</name>
<reference evidence="3" key="1">
    <citation type="journal article" date="2021" name="Proc. Natl. Acad. Sci. U.S.A.">
        <title>Three genomes in the algal genus Volvox reveal the fate of a haploid sex-determining region after a transition to homothallism.</title>
        <authorList>
            <person name="Yamamoto K."/>
            <person name="Hamaji T."/>
            <person name="Kawai-Toyooka H."/>
            <person name="Matsuzaki R."/>
            <person name="Takahashi F."/>
            <person name="Nishimura Y."/>
            <person name="Kawachi M."/>
            <person name="Noguchi H."/>
            <person name="Minakuchi Y."/>
            <person name="Umen J.G."/>
            <person name="Toyoda A."/>
            <person name="Nozaki H."/>
        </authorList>
    </citation>
    <scope>NUCLEOTIDE SEQUENCE</scope>
    <source>
        <strain evidence="3">NIES-3780</strain>
    </source>
</reference>
<dbReference type="PANTHER" id="PTHR24216">
    <property type="entry name" value="PAXILLIN-RELATED"/>
    <property type="match status" value="1"/>
</dbReference>
<feature type="region of interest" description="Disordered" evidence="1">
    <location>
        <begin position="480"/>
        <end position="669"/>
    </location>
</feature>
<feature type="compositionally biased region" description="Pro residues" evidence="1">
    <location>
        <begin position="487"/>
        <end position="664"/>
    </location>
</feature>
<evidence type="ECO:0000313" key="3">
    <source>
        <dbReference type="EMBL" id="GIL67516.1"/>
    </source>
</evidence>
<dbReference type="EMBL" id="BNCO01000099">
    <property type="protein sequence ID" value="GIL67516.1"/>
    <property type="molecule type" value="Genomic_DNA"/>
</dbReference>
<dbReference type="PANTHER" id="PTHR24216:SF65">
    <property type="entry name" value="PAXILLIN-LIKE PROTEIN 1"/>
    <property type="match status" value="1"/>
</dbReference>
<feature type="domain" description="Peptidase M11 gametolysin" evidence="2">
    <location>
        <begin position="154"/>
        <end position="421"/>
    </location>
</feature>
<keyword evidence="4" id="KW-1185">Reference proteome</keyword>
<dbReference type="Proteomes" id="UP000747399">
    <property type="component" value="Unassembled WGS sequence"/>
</dbReference>
<sequence>MMALPTNCYTRSRRTFGLLPYPWQRQFSVSDHTFGLFLVPFLLALDGAFAASPPLKPSNEGAVQSIFMAGKLQYRTTWPKGTWLLTSINGTNSSYTLPYQPIDVTSGSQIAPGRAILLTCFLPNNTTTKCSNITNAKTYLAPAFIPSANVILRVLVMVVSLTRSRECNGRGGASVTEVQNAFLEPNGHMNFFANCSYRRMIFDRQNFTVVSTNIPCSAEITTKCNLDYVVDKATGRLPDGIQIGSYSHWVYVLPEGLEGACGAWGIADIPGWKSWYFPAGNGVGIFSKGTVMQEMLHNFGMYHGYGLRDVEYGDSSTAMGTGNSCPSAPELWRLGWAMPLAQLNSSTFPMATYKNFILPATHLGPEGVMIKIQPEWLGTNYTKNLYLALRVKAAGDKDLSEAFNGKLHIHELNSAIDNNFIAEGDPKSNFIIAAPPSSGPVHTSYLLQYRLHLLIGAFDSKTSTIMVTMCRFVNGPDECAFATPPSQQSPPSPTPPSPSPPPSPTPPSPTPPIPAPPPPPKPLPSPPSALPPLLPSPPPPLPPSPLPPQPPPQSQSQPPSPPSPPPPSPPPPPPRPPPPLTARSPPTPTPRPPPPSPPPPPPPSPPPPPPPSPPPPTPPSPPPPTPPSPPPPPSPSPPPPPTPSPRPPTPSTPRSPPSPRPPPLAEYNEPMCGDALELLNQFEYENDVVSPTDPWGSPSKWMQDWICRARAYFLSPAQVSYLDTLFYMNENYSPIHPWDSPSLYLRQWIAMMRATLQQDDY</sequence>
<dbReference type="InterPro" id="IPR008752">
    <property type="entry name" value="Peptidase_M11"/>
</dbReference>
<gene>
    <name evidence="3" type="ORF">Vafri_20849</name>
</gene>
<accession>A0A8J4BT44</accession>
<evidence type="ECO:0000256" key="1">
    <source>
        <dbReference type="SAM" id="MobiDB-lite"/>
    </source>
</evidence>
<dbReference type="PRINTS" id="PR01217">
    <property type="entry name" value="PRICHEXTENSN"/>
</dbReference>
<comment type="caution">
    <text evidence="3">The sequence shown here is derived from an EMBL/GenBank/DDBJ whole genome shotgun (WGS) entry which is preliminary data.</text>
</comment>
<dbReference type="AlphaFoldDB" id="A0A8J4BT44"/>
<protein>
    <recommendedName>
        <fullName evidence="2">Peptidase M11 gametolysin domain-containing protein</fullName>
    </recommendedName>
</protein>
<organism evidence="3 4">
    <name type="scientific">Volvox africanus</name>
    <dbReference type="NCBI Taxonomy" id="51714"/>
    <lineage>
        <taxon>Eukaryota</taxon>
        <taxon>Viridiplantae</taxon>
        <taxon>Chlorophyta</taxon>
        <taxon>core chlorophytes</taxon>
        <taxon>Chlorophyceae</taxon>
        <taxon>CS clade</taxon>
        <taxon>Chlamydomonadales</taxon>
        <taxon>Volvocaceae</taxon>
        <taxon>Volvox</taxon>
    </lineage>
</organism>
<proteinExistence type="predicted"/>
<dbReference type="Pfam" id="PF05548">
    <property type="entry name" value="Peptidase_M11"/>
    <property type="match status" value="1"/>
</dbReference>